<dbReference type="Proteomes" id="UP000835206">
    <property type="component" value="Chromosome 11"/>
</dbReference>
<dbReference type="GeneID" id="100652132"/>
<reference evidence="4" key="1">
    <citation type="submission" date="2025-08" db="UniProtKB">
        <authorList>
            <consortium name="RefSeq"/>
        </authorList>
    </citation>
    <scope>IDENTIFICATION</scope>
</reference>
<name>A0A9C6W8S3_BOMTE</name>
<dbReference type="InterPro" id="IPR016024">
    <property type="entry name" value="ARM-type_fold"/>
</dbReference>
<dbReference type="Gene3D" id="1.25.10.10">
    <property type="entry name" value="Leucine-rich Repeat Variant"/>
    <property type="match status" value="1"/>
</dbReference>
<evidence type="ECO:0000313" key="4">
    <source>
        <dbReference type="RefSeq" id="XP_048266537.1"/>
    </source>
</evidence>
<proteinExistence type="predicted"/>
<accession>A0A9C6W8S3</accession>
<keyword evidence="3" id="KW-1185">Reference proteome</keyword>
<dbReference type="RefSeq" id="XP_048266537.1">
    <property type="nucleotide sequence ID" value="XM_048410580.1"/>
</dbReference>
<feature type="region of interest" description="Disordered" evidence="1">
    <location>
        <begin position="838"/>
        <end position="858"/>
    </location>
</feature>
<dbReference type="InterPro" id="IPR011989">
    <property type="entry name" value="ARM-like"/>
</dbReference>
<evidence type="ECO:0000259" key="2">
    <source>
        <dbReference type="Pfam" id="PF25758"/>
    </source>
</evidence>
<dbReference type="GO" id="GO:0005829">
    <property type="term" value="C:cytosol"/>
    <property type="evidence" value="ECO:0007669"/>
    <property type="project" value="TreeGrafter"/>
</dbReference>
<dbReference type="PANTHER" id="PTHR10997:SF7">
    <property type="entry name" value="IMPORTIN-11"/>
    <property type="match status" value="1"/>
</dbReference>
<dbReference type="Pfam" id="PF25758">
    <property type="entry name" value="TPR_IPO11"/>
    <property type="match status" value="1"/>
</dbReference>
<dbReference type="InterPro" id="IPR058669">
    <property type="entry name" value="TPR_IPO7/11-like"/>
</dbReference>
<dbReference type="GO" id="GO:0006606">
    <property type="term" value="P:protein import into nucleus"/>
    <property type="evidence" value="ECO:0007669"/>
    <property type="project" value="TreeGrafter"/>
</dbReference>
<organism evidence="3 4">
    <name type="scientific">Bombus terrestris</name>
    <name type="common">Buff-tailed bumblebee</name>
    <name type="synonym">Apis terrestris</name>
    <dbReference type="NCBI Taxonomy" id="30195"/>
    <lineage>
        <taxon>Eukaryota</taxon>
        <taxon>Metazoa</taxon>
        <taxon>Ecdysozoa</taxon>
        <taxon>Arthropoda</taxon>
        <taxon>Hexapoda</taxon>
        <taxon>Insecta</taxon>
        <taxon>Pterygota</taxon>
        <taxon>Neoptera</taxon>
        <taxon>Endopterygota</taxon>
        <taxon>Hymenoptera</taxon>
        <taxon>Apocrita</taxon>
        <taxon>Aculeata</taxon>
        <taxon>Apoidea</taxon>
        <taxon>Anthophila</taxon>
        <taxon>Apidae</taxon>
        <taxon>Bombus</taxon>
        <taxon>Bombus</taxon>
    </lineage>
</organism>
<sequence>MVLINIGEKMLQNDEKEFLRQRLIVNFEEPVNQLAIQLAALIAKIARYDWPREWRSLIPTLLDVIRGQNPLAQHRALLILHHVVKCLASKRLVPDRRLFQELTSSVFSFILNVWNTYTESFLIMASNGADTNQIQEALEKALLLLRILRTLIVNGFNKPSESHDAMSFLEIVFERARTCLECRKTLISRGIQMEVCDKFIIHLTKVLIGVLEMHPFCYVELIPTSLEFSVFYCFTEAGQALAFERFVIQCLNLMKGILLSTYYKPAKVLKDTKNPLTLRANQLRQEFFTPETLAEICSRLVTHYFLLTPAELELWDTDPESFVVDDGGESWKYSLRPCTECLFVVIFHHFGEVLVPVLVELMQRHHQPVDPNNLHAILVKDAVYNAVGLAAFDLYDEVNFDQWFSTTLKEELKIRSNNYRIIRRRVCWLIGRWTTVKLSTELRPELYKLMVEVLSPEEDLGVRLAASDALKLAIDDFQFNPEEFSPYLEPAFSLLFSLLKEVKECDTKMYVLYVLSFMIERAGSEINPLVGALSSYLPALWQECEEHNMLRCAIISTLVHLEKALGSESVLIEPLVVGVIALSCDVNQNCHVYLLEDGLRLWLALLQNAAAPTLAIMELAKNLPAVLEKSFEHLKLCLYIVQAYVILSPQEFLSQRGAIIIETLRSLLGDLNSEGVVMIMTVFELCLCASPRQGAELIKPVLITIFENMYKEEEVTMTMTMYLSIVARVLWFYKDIFIQVISELTRKMGGNEVREEVVLGEIIRIWVNRMPYIPLLERRKLLALALCSLLGPDSPPCVLHYFPLIISNIVGTLNDITKLDDIKCENIGYAIESLSISAQSSPSQHDDEEYGNKHEQRKRRLDFSDPLPSISLKDTLQNQLLTLRRLIGDNQFNQLMLTLHPEIDKELKLYVSL</sequence>
<dbReference type="CTD" id="36732"/>
<feature type="domain" description="Importin-7/11-like TPR repeats" evidence="2">
    <location>
        <begin position="552"/>
        <end position="908"/>
    </location>
</feature>
<evidence type="ECO:0000256" key="1">
    <source>
        <dbReference type="SAM" id="MobiDB-lite"/>
    </source>
</evidence>
<evidence type="ECO:0000313" key="3">
    <source>
        <dbReference type="Proteomes" id="UP000835206"/>
    </source>
</evidence>
<dbReference type="AlphaFoldDB" id="A0A9C6W8S3"/>
<gene>
    <name evidence="4" type="primary">LOC100652132</name>
</gene>
<protein>
    <submittedName>
        <fullName evidence="4">Importin-11 isoform X3</fullName>
    </submittedName>
</protein>
<dbReference type="PANTHER" id="PTHR10997">
    <property type="entry name" value="IMPORTIN-7, 8, 11"/>
    <property type="match status" value="1"/>
</dbReference>
<dbReference type="SUPFAM" id="SSF48371">
    <property type="entry name" value="ARM repeat"/>
    <property type="match status" value="1"/>
</dbReference>
<dbReference type="GO" id="GO:0005635">
    <property type="term" value="C:nuclear envelope"/>
    <property type="evidence" value="ECO:0007669"/>
    <property type="project" value="TreeGrafter"/>
</dbReference>